<dbReference type="Proteomes" id="UP001295684">
    <property type="component" value="Unassembled WGS sequence"/>
</dbReference>
<feature type="region of interest" description="Disordered" evidence="2">
    <location>
        <begin position="54"/>
        <end position="74"/>
    </location>
</feature>
<comment type="caution">
    <text evidence="4">The sequence shown here is derived from an EMBL/GenBank/DDBJ whole genome shotgun (WGS) entry which is preliminary data.</text>
</comment>
<feature type="domain" description="BZIP" evidence="3">
    <location>
        <begin position="70"/>
        <end position="122"/>
    </location>
</feature>
<evidence type="ECO:0000256" key="2">
    <source>
        <dbReference type="SAM" id="MobiDB-lite"/>
    </source>
</evidence>
<dbReference type="SUPFAM" id="SSF57959">
    <property type="entry name" value="Leucine zipper domain"/>
    <property type="match status" value="1"/>
</dbReference>
<gene>
    <name evidence="4" type="ORF">ECRASSUSDP1_LOCUS14030</name>
</gene>
<name>A0AAD1XHA0_EUPCR</name>
<keyword evidence="1" id="KW-0175">Coiled coil</keyword>
<organism evidence="4 5">
    <name type="scientific">Euplotes crassus</name>
    <dbReference type="NCBI Taxonomy" id="5936"/>
    <lineage>
        <taxon>Eukaryota</taxon>
        <taxon>Sar</taxon>
        <taxon>Alveolata</taxon>
        <taxon>Ciliophora</taxon>
        <taxon>Intramacronucleata</taxon>
        <taxon>Spirotrichea</taxon>
        <taxon>Hypotrichia</taxon>
        <taxon>Euplotida</taxon>
        <taxon>Euplotidae</taxon>
        <taxon>Moneuplotes</taxon>
    </lineage>
</organism>
<sequence>MFFNRESFVEELDYNPFKEIYDATNPEIFTKDKSSLLAAASPLNLEHKDFMTSFAEKEESKDSHDSSKPSLSLKEKRLKARIRSKETRERKKGYIKELEKRIRELERENLRLQNLMSQTSDESCRKYSMDSKIFLSDFHEEVRGYWSKYIDLKTFDKKENASLMCENYQKYAPVILKKQQIFFDTVFKMLINNIIGYYTPAYYGDLTEEYDREYDVIKRLNHCTKYQLSEFKETNKINKLDTFVASLNPNKKQFNFCKNVYLKKEFHIKKKCQEAIDNLLKAKSIIEEANGELYLMKEVVLKSKILTDEQIINSNIKENVFRNDNSFENVWNLKIIPQKVKFKLSRDDIIGKLVKQCSNKEEYNKFIEFNKFVAKSGDTR</sequence>
<protein>
    <recommendedName>
        <fullName evidence="3">BZIP domain-containing protein</fullName>
    </recommendedName>
</protein>
<evidence type="ECO:0000256" key="1">
    <source>
        <dbReference type="SAM" id="Coils"/>
    </source>
</evidence>
<keyword evidence="5" id="KW-1185">Reference proteome</keyword>
<dbReference type="GO" id="GO:0003700">
    <property type="term" value="F:DNA-binding transcription factor activity"/>
    <property type="evidence" value="ECO:0007669"/>
    <property type="project" value="InterPro"/>
</dbReference>
<reference evidence="4" key="1">
    <citation type="submission" date="2023-07" db="EMBL/GenBank/DDBJ databases">
        <authorList>
            <consortium name="AG Swart"/>
            <person name="Singh M."/>
            <person name="Singh A."/>
            <person name="Seah K."/>
            <person name="Emmerich C."/>
        </authorList>
    </citation>
    <scope>NUCLEOTIDE SEQUENCE</scope>
    <source>
        <strain evidence="4">DP1</strain>
    </source>
</reference>
<evidence type="ECO:0000259" key="3">
    <source>
        <dbReference type="PROSITE" id="PS50217"/>
    </source>
</evidence>
<feature type="coiled-coil region" evidence="1">
    <location>
        <begin position="88"/>
        <end position="122"/>
    </location>
</feature>
<proteinExistence type="predicted"/>
<evidence type="ECO:0000313" key="4">
    <source>
        <dbReference type="EMBL" id="CAI2372699.1"/>
    </source>
</evidence>
<dbReference type="InterPro" id="IPR046347">
    <property type="entry name" value="bZIP_sf"/>
</dbReference>
<dbReference type="AlphaFoldDB" id="A0AAD1XHA0"/>
<dbReference type="EMBL" id="CAMPGE010013996">
    <property type="protein sequence ID" value="CAI2372699.1"/>
    <property type="molecule type" value="Genomic_DNA"/>
</dbReference>
<feature type="compositionally biased region" description="Basic and acidic residues" evidence="2">
    <location>
        <begin position="54"/>
        <end position="67"/>
    </location>
</feature>
<accession>A0AAD1XHA0</accession>
<dbReference type="PROSITE" id="PS50217">
    <property type="entry name" value="BZIP"/>
    <property type="match status" value="1"/>
</dbReference>
<dbReference type="InterPro" id="IPR004827">
    <property type="entry name" value="bZIP"/>
</dbReference>
<evidence type="ECO:0000313" key="5">
    <source>
        <dbReference type="Proteomes" id="UP001295684"/>
    </source>
</evidence>